<gene>
    <name evidence="1" type="ORF">KMZ29_20575</name>
</gene>
<dbReference type="Gene3D" id="3.90.1140.10">
    <property type="entry name" value="Cyclic phosphodiesterase"/>
    <property type="match status" value="1"/>
</dbReference>
<sequence>MARELQHLPVRLIAAADIHLTLVPPWNEASISDAVGKLGSVAGRFGEFVLEFRHVGYGPEPRRPRFLWAECAAGPDLAQLRAALLQAFGQTDERPFRPHVTLARLRGNGAAIARKCPIDRELAMAQRIGSVELLQSPAPGESGYKLLAALPFGAGPEPATGPNGV</sequence>
<name>A0A975NBL7_9BRAD</name>
<accession>A0A975NBL7</accession>
<dbReference type="AlphaFoldDB" id="A0A975NBL7"/>
<protein>
    <submittedName>
        <fullName evidence="1">2'-5' RNA ligase family protein</fullName>
    </submittedName>
</protein>
<reference evidence="1" key="1">
    <citation type="submission" date="2021-06" db="EMBL/GenBank/DDBJ databases">
        <title>Bradyrhizobium sp. S2-20-1 Genome sequencing.</title>
        <authorList>
            <person name="Jin L."/>
        </authorList>
    </citation>
    <scope>NUCLEOTIDE SEQUENCE</scope>
    <source>
        <strain evidence="1">S2-20-1</strain>
    </source>
</reference>
<dbReference type="GO" id="GO:0016874">
    <property type="term" value="F:ligase activity"/>
    <property type="evidence" value="ECO:0007669"/>
    <property type="project" value="UniProtKB-KW"/>
</dbReference>
<proteinExistence type="predicted"/>
<organism evidence="1 2">
    <name type="scientific">Bradyrhizobium sediminis</name>
    <dbReference type="NCBI Taxonomy" id="2840469"/>
    <lineage>
        <taxon>Bacteria</taxon>
        <taxon>Pseudomonadati</taxon>
        <taxon>Pseudomonadota</taxon>
        <taxon>Alphaproteobacteria</taxon>
        <taxon>Hyphomicrobiales</taxon>
        <taxon>Nitrobacteraceae</taxon>
        <taxon>Bradyrhizobium</taxon>
    </lineage>
</organism>
<dbReference type="EMBL" id="CP076134">
    <property type="protein sequence ID" value="QWG12097.1"/>
    <property type="molecule type" value="Genomic_DNA"/>
</dbReference>
<keyword evidence="1" id="KW-0436">Ligase</keyword>
<dbReference type="Proteomes" id="UP000680839">
    <property type="component" value="Chromosome"/>
</dbReference>
<evidence type="ECO:0000313" key="2">
    <source>
        <dbReference type="Proteomes" id="UP000680839"/>
    </source>
</evidence>
<dbReference type="InterPro" id="IPR009097">
    <property type="entry name" value="Cyclic_Pdiesterase"/>
</dbReference>
<dbReference type="RefSeq" id="WP_215620940.1">
    <property type="nucleotide sequence ID" value="NZ_CP076134.1"/>
</dbReference>
<dbReference type="Pfam" id="PF13563">
    <property type="entry name" value="2_5_RNA_ligase2"/>
    <property type="match status" value="1"/>
</dbReference>
<evidence type="ECO:0000313" key="1">
    <source>
        <dbReference type="EMBL" id="QWG12097.1"/>
    </source>
</evidence>
<dbReference type="SUPFAM" id="SSF55144">
    <property type="entry name" value="LigT-like"/>
    <property type="match status" value="1"/>
</dbReference>